<dbReference type="AlphaFoldDB" id="A0A1K1NUK2"/>
<evidence type="ECO:0000313" key="3">
    <source>
        <dbReference type="Proteomes" id="UP000182248"/>
    </source>
</evidence>
<dbReference type="Gene3D" id="1.10.260.40">
    <property type="entry name" value="lambda repressor-like DNA-binding domains"/>
    <property type="match status" value="1"/>
</dbReference>
<dbReference type="InterPro" id="IPR010982">
    <property type="entry name" value="Lambda_DNA-bd_dom_sf"/>
</dbReference>
<proteinExistence type="predicted"/>
<name>A0A1K1NUK2_9FLAO</name>
<organism evidence="2 3">
    <name type="scientific">Sinomicrobium oceani</name>
    <dbReference type="NCBI Taxonomy" id="1150368"/>
    <lineage>
        <taxon>Bacteria</taxon>
        <taxon>Pseudomonadati</taxon>
        <taxon>Bacteroidota</taxon>
        <taxon>Flavobacteriia</taxon>
        <taxon>Flavobacteriales</taxon>
        <taxon>Flavobacteriaceae</taxon>
        <taxon>Sinomicrobium</taxon>
    </lineage>
</organism>
<dbReference type="Gene3D" id="2.10.109.10">
    <property type="entry name" value="Umud Fragment, subunit A"/>
    <property type="match status" value="1"/>
</dbReference>
<protein>
    <submittedName>
        <fullName evidence="2">Bacteriophage CI repressor helix-turn-helix domain-containing protein</fullName>
    </submittedName>
</protein>
<dbReference type="OrthoDB" id="1425504at2"/>
<dbReference type="Proteomes" id="UP000182248">
    <property type="component" value="Unassembled WGS sequence"/>
</dbReference>
<dbReference type="CDD" id="cd06462">
    <property type="entry name" value="Peptidase_S24_S26"/>
    <property type="match status" value="1"/>
</dbReference>
<reference evidence="2 3" key="1">
    <citation type="submission" date="2016-11" db="EMBL/GenBank/DDBJ databases">
        <authorList>
            <person name="Jaros S."/>
            <person name="Januszkiewicz K."/>
            <person name="Wedrychowicz H."/>
        </authorList>
    </citation>
    <scope>NUCLEOTIDE SEQUENCE [LARGE SCALE GENOMIC DNA]</scope>
    <source>
        <strain evidence="2 3">CGMCC 1.12145</strain>
    </source>
</reference>
<dbReference type="GO" id="GO:0045892">
    <property type="term" value="P:negative regulation of DNA-templated transcription"/>
    <property type="evidence" value="ECO:0007669"/>
    <property type="project" value="InterPro"/>
</dbReference>
<dbReference type="STRING" id="1150368.SAMN02927921_01409"/>
<evidence type="ECO:0000313" key="2">
    <source>
        <dbReference type="EMBL" id="SFW38102.1"/>
    </source>
</evidence>
<dbReference type="EMBL" id="FPJE01000006">
    <property type="protein sequence ID" value="SFW38102.1"/>
    <property type="molecule type" value="Genomic_DNA"/>
</dbReference>
<evidence type="ECO:0000259" key="1">
    <source>
        <dbReference type="Pfam" id="PF07022"/>
    </source>
</evidence>
<dbReference type="Pfam" id="PF07022">
    <property type="entry name" value="Phage_CI_repr"/>
    <property type="match status" value="1"/>
</dbReference>
<dbReference type="SUPFAM" id="SSF47413">
    <property type="entry name" value="lambda repressor-like DNA-binding domains"/>
    <property type="match status" value="1"/>
</dbReference>
<dbReference type="GO" id="GO:0003677">
    <property type="term" value="F:DNA binding"/>
    <property type="evidence" value="ECO:0007669"/>
    <property type="project" value="InterPro"/>
</dbReference>
<feature type="domain" description="Bacteriophage CI repressor N-terminal" evidence="1">
    <location>
        <begin position="30"/>
        <end position="85"/>
    </location>
</feature>
<gene>
    <name evidence="2" type="ORF">SAMN02927921_01409</name>
</gene>
<dbReference type="RefSeq" id="WP_072316645.1">
    <property type="nucleotide sequence ID" value="NZ_FPJE01000006.1"/>
</dbReference>
<keyword evidence="3" id="KW-1185">Reference proteome</keyword>
<accession>A0A1K1NUK2</accession>
<sequence length="236" mass="27133">MKYNTIETTNECNPDITLKRDYNVDVTLLLKKLKSHLGIHTNIELSRVLDVKPNTISTWKRRNSLDYELIISICNMLDIDLNTLFSNEYTRNRTANSILAIPIEAHYQYVSNYQKDDFLDKMPKCSLPFAFSNPETRAFQMAGVSMSPTLREGTYVIGEKITDRNKIEDSSVCVLVSKLRGIHINRVMKDSNNPYILNLMNDNSNFPNNIVMPIEEITEAWQVTSTLSLEQVKKDC</sequence>
<dbReference type="InterPro" id="IPR010744">
    <property type="entry name" value="Phage_CI_N"/>
</dbReference>